<protein>
    <submittedName>
        <fullName evidence="1">Uncharacterized protein</fullName>
    </submittedName>
</protein>
<gene>
    <name evidence="1" type="ORF">DNG_01734</name>
</gene>
<evidence type="ECO:0000313" key="1">
    <source>
        <dbReference type="EMBL" id="SPN98690.1"/>
    </source>
</evidence>
<sequence length="224" mass="23679">MGTDRGGGGVGCGLRRADYDAAADDGSACNFRWKKREDSRTGAASCDWCEVVVDKESEVNTCAIGLPFTTVGAMTESALLDLAWRNGLLRLRGFFCSFCCFSLVDLDLRGSAVAAGAGAGNGPTTTAGAPGSVGPCACRVRTWLGSWNETDPLFDARLFVGVQALVQLAWLAWAEQDVDVDVDADDADDVDWRGASNAGVCGGNDDAALRERLCRECFCWLGVV</sequence>
<dbReference type="AlphaFoldDB" id="A0AAE8SSI5"/>
<organism evidence="1 2">
    <name type="scientific">Cephalotrichum gorgonifer</name>
    <dbReference type="NCBI Taxonomy" id="2041049"/>
    <lineage>
        <taxon>Eukaryota</taxon>
        <taxon>Fungi</taxon>
        <taxon>Dikarya</taxon>
        <taxon>Ascomycota</taxon>
        <taxon>Pezizomycotina</taxon>
        <taxon>Sordariomycetes</taxon>
        <taxon>Hypocreomycetidae</taxon>
        <taxon>Microascales</taxon>
        <taxon>Microascaceae</taxon>
        <taxon>Cephalotrichum</taxon>
    </lineage>
</organism>
<dbReference type="EMBL" id="ONZQ02000002">
    <property type="protein sequence ID" value="SPN98690.1"/>
    <property type="molecule type" value="Genomic_DNA"/>
</dbReference>
<name>A0AAE8SSI5_9PEZI</name>
<proteinExistence type="predicted"/>
<keyword evidence="2" id="KW-1185">Reference proteome</keyword>
<comment type="caution">
    <text evidence="1">The sequence shown here is derived from an EMBL/GenBank/DDBJ whole genome shotgun (WGS) entry which is preliminary data.</text>
</comment>
<accession>A0AAE8SSI5</accession>
<reference evidence="1" key="1">
    <citation type="submission" date="2018-03" db="EMBL/GenBank/DDBJ databases">
        <authorList>
            <person name="Guldener U."/>
        </authorList>
    </citation>
    <scope>NUCLEOTIDE SEQUENCE</scope>
</reference>
<evidence type="ECO:0000313" key="2">
    <source>
        <dbReference type="Proteomes" id="UP001187682"/>
    </source>
</evidence>
<dbReference type="Proteomes" id="UP001187682">
    <property type="component" value="Unassembled WGS sequence"/>
</dbReference>